<gene>
    <name evidence="2" type="ORF">Q9L58_001292</name>
</gene>
<dbReference type="EMBL" id="JBBBZM010000009">
    <property type="protein sequence ID" value="KAL0639725.1"/>
    <property type="molecule type" value="Genomic_DNA"/>
</dbReference>
<name>A0ABR3GUV2_9PEZI</name>
<evidence type="ECO:0000313" key="2">
    <source>
        <dbReference type="EMBL" id="KAL0639725.1"/>
    </source>
</evidence>
<proteinExistence type="predicted"/>
<feature type="compositionally biased region" description="Basic and acidic residues" evidence="1">
    <location>
        <begin position="330"/>
        <end position="341"/>
    </location>
</feature>
<dbReference type="Proteomes" id="UP001447188">
    <property type="component" value="Unassembled WGS sequence"/>
</dbReference>
<comment type="caution">
    <text evidence="2">The sequence shown here is derived from an EMBL/GenBank/DDBJ whole genome shotgun (WGS) entry which is preliminary data.</text>
</comment>
<organism evidence="2 3">
    <name type="scientific">Discina gigas</name>
    <dbReference type="NCBI Taxonomy" id="1032678"/>
    <lineage>
        <taxon>Eukaryota</taxon>
        <taxon>Fungi</taxon>
        <taxon>Dikarya</taxon>
        <taxon>Ascomycota</taxon>
        <taxon>Pezizomycotina</taxon>
        <taxon>Pezizomycetes</taxon>
        <taxon>Pezizales</taxon>
        <taxon>Discinaceae</taxon>
        <taxon>Discina</taxon>
    </lineage>
</organism>
<keyword evidence="3" id="KW-1185">Reference proteome</keyword>
<protein>
    <submittedName>
        <fullName evidence="2">Uncharacterized protein</fullName>
    </submittedName>
</protein>
<evidence type="ECO:0000313" key="3">
    <source>
        <dbReference type="Proteomes" id="UP001447188"/>
    </source>
</evidence>
<feature type="region of interest" description="Disordered" evidence="1">
    <location>
        <begin position="328"/>
        <end position="417"/>
    </location>
</feature>
<reference evidence="2 3" key="1">
    <citation type="submission" date="2024-02" db="EMBL/GenBank/DDBJ databases">
        <title>Discinaceae phylogenomics.</title>
        <authorList>
            <person name="Dirks A.C."/>
            <person name="James T.Y."/>
        </authorList>
    </citation>
    <scope>NUCLEOTIDE SEQUENCE [LARGE SCALE GENOMIC DNA]</scope>
    <source>
        <strain evidence="2 3">ACD0624</strain>
    </source>
</reference>
<accession>A0ABR3GUV2</accession>
<sequence>MFRNLRSLLSYSQIPVRIAAQQDGHKLYRVRVVPQGKRIHAYLRSFLILGGFHVAASAIIQTFTSEWEEPLFIPLGFAEKEPRRRYQFSDPDFQTFLKFSRDGKKLVAAKAKVLQTLVVILEKNAPKIGGNIKVEGSILYCHYPVGPPPGYSRKGLQISPAPRDDTSLGGILLYPLRLFTLKYEWVSRPISQSTMYRLSNTLYPSSVLYSIYSSFAGTSSWLYTLSDRGHSLDTMDQAVAVGTTTVKQGLHEAQKALRAMRKVAPPPEGHMIIDGIVQLTGDDLVVGIDVLVSFNPETLDDMRFHRTKIRFAGKSTGRGECVRIMPKATKKVEGRPKDNIKKPRRQGKGFVEKGAKIEQQEKKIREKKTEDTKPLERILEDKQGGQISDPLPSKVVDKSGRSEERKADVDDAASSKP</sequence>
<feature type="compositionally biased region" description="Basic and acidic residues" evidence="1">
    <location>
        <begin position="350"/>
        <end position="383"/>
    </location>
</feature>
<evidence type="ECO:0000256" key="1">
    <source>
        <dbReference type="SAM" id="MobiDB-lite"/>
    </source>
</evidence>
<feature type="compositionally biased region" description="Basic and acidic residues" evidence="1">
    <location>
        <begin position="395"/>
        <end position="409"/>
    </location>
</feature>